<reference evidence="1" key="1">
    <citation type="submission" date="2023-07" db="EMBL/GenBank/DDBJ databases">
        <title>Sorghum-associated microbial communities from plants grown in Nebraska, USA.</title>
        <authorList>
            <person name="Schachtman D."/>
        </authorList>
    </citation>
    <scope>NUCLEOTIDE SEQUENCE</scope>
    <source>
        <strain evidence="1">BE56</strain>
    </source>
</reference>
<evidence type="ECO:0000313" key="2">
    <source>
        <dbReference type="Proteomes" id="UP001259587"/>
    </source>
</evidence>
<dbReference type="Proteomes" id="UP001259587">
    <property type="component" value="Unassembled WGS sequence"/>
</dbReference>
<dbReference type="EMBL" id="JAVDTH010000023">
    <property type="protein sequence ID" value="MDR6714068.1"/>
    <property type="molecule type" value="Genomic_DNA"/>
</dbReference>
<keyword evidence="2" id="KW-1185">Reference proteome</keyword>
<accession>A0ACC6K6K8</accession>
<organism evidence="1 2">
    <name type="scientific">Pseudomonas hunanensis</name>
    <dbReference type="NCBI Taxonomy" id="1247546"/>
    <lineage>
        <taxon>Bacteria</taxon>
        <taxon>Pseudomonadati</taxon>
        <taxon>Pseudomonadota</taxon>
        <taxon>Gammaproteobacteria</taxon>
        <taxon>Pseudomonadales</taxon>
        <taxon>Pseudomonadaceae</taxon>
        <taxon>Pseudomonas</taxon>
    </lineage>
</organism>
<evidence type="ECO:0000313" key="1">
    <source>
        <dbReference type="EMBL" id="MDR6714068.1"/>
    </source>
</evidence>
<sequence>MFRCHMIASAAALACFAGLAQAEDYSSRYSQCMDTAASTVAMTSCTQAETALQDQRLNRVYKQLMAKLDAEPKKSLRDVQRKWIAYRDGNCAFQAQASGGTLRQIEGGMCVMGMTRDRAAELERVLSPGQ</sequence>
<proteinExistence type="predicted"/>
<comment type="caution">
    <text evidence="1">The sequence shown here is derived from an EMBL/GenBank/DDBJ whole genome shotgun (WGS) entry which is preliminary data.</text>
</comment>
<gene>
    <name evidence="1" type="ORF">J2W83_003683</name>
</gene>
<name>A0ACC6K6K8_9PSED</name>
<protein>
    <submittedName>
        <fullName evidence="1">Uncharacterized protein YecT (DUF1311 family)</fullName>
    </submittedName>
</protein>